<dbReference type="GeneID" id="13797886"/>
<protein>
    <submittedName>
        <fullName evidence="1">Uncharacterized protein</fullName>
    </submittedName>
</protein>
<proteinExistence type="predicted"/>
<dbReference type="InParanoid" id="K0IFH2"/>
<dbReference type="HOGENOM" id="CLU_2366305_0_0_2"/>
<dbReference type="KEGG" id="nga:Ngar_c16270"/>
<dbReference type="EMBL" id="CP002408">
    <property type="protein sequence ID" value="AFU58560.1"/>
    <property type="molecule type" value="Genomic_DNA"/>
</dbReference>
<evidence type="ECO:0000313" key="2">
    <source>
        <dbReference type="Proteomes" id="UP000008037"/>
    </source>
</evidence>
<gene>
    <name evidence="1" type="ordered locus">Ngar_c16270</name>
</gene>
<organism evidence="1 2">
    <name type="scientific">Nitrososphaera gargensis (strain Ga9.2)</name>
    <dbReference type="NCBI Taxonomy" id="1237085"/>
    <lineage>
        <taxon>Archaea</taxon>
        <taxon>Nitrososphaerota</taxon>
        <taxon>Nitrososphaeria</taxon>
        <taxon>Nitrososphaerales</taxon>
        <taxon>Nitrososphaeraceae</taxon>
        <taxon>Nitrososphaera</taxon>
    </lineage>
</organism>
<name>K0IFH2_NITGG</name>
<evidence type="ECO:0000313" key="1">
    <source>
        <dbReference type="EMBL" id="AFU58560.1"/>
    </source>
</evidence>
<dbReference type="AlphaFoldDB" id="K0IFH2"/>
<keyword evidence="2" id="KW-1185">Reference proteome</keyword>
<dbReference type="STRING" id="1237085.Ngar_c16270"/>
<dbReference type="RefSeq" id="WP_015019097.1">
    <property type="nucleotide sequence ID" value="NC_018719.1"/>
</dbReference>
<reference evidence="1 2" key="1">
    <citation type="journal article" date="2012" name="Environ. Microbiol.">
        <title>The genome of the ammonia-oxidizing Candidatus Nitrososphaera gargensis: insights into metabolic versatility and environmental adaptations.</title>
        <authorList>
            <person name="Spang A."/>
            <person name="Poehlein A."/>
            <person name="Offre P."/>
            <person name="Zumbragel S."/>
            <person name="Haider S."/>
            <person name="Rychlik N."/>
            <person name="Nowka B."/>
            <person name="Schmeisser C."/>
            <person name="Lebedeva E.V."/>
            <person name="Rattei T."/>
            <person name="Bohm C."/>
            <person name="Schmid M."/>
            <person name="Galushko A."/>
            <person name="Hatzenpichler R."/>
            <person name="Weinmaier T."/>
            <person name="Daniel R."/>
            <person name="Schleper C."/>
            <person name="Spieck E."/>
            <person name="Streit W."/>
            <person name="Wagner M."/>
        </authorList>
    </citation>
    <scope>NUCLEOTIDE SEQUENCE [LARGE SCALE GENOMIC DNA]</scope>
    <source>
        <strain evidence="2">Ga9.2</strain>
    </source>
</reference>
<sequence length="95" mass="9944">MMTAISLGIIMFAYMIPVFVIPVALGVSEITNCTDYGCTSSAFTKCGGFSSSSSEDSSSSFDSWTRGMKGMLCLIGLDMGTSANAFAGQIILNKV</sequence>
<dbReference type="BioCyc" id="CNIT1237085:G1324-1625-MONOMER"/>
<accession>K0IFH2</accession>
<dbReference type="Proteomes" id="UP000008037">
    <property type="component" value="Chromosome"/>
</dbReference>